<dbReference type="EMBL" id="FNJL01000011">
    <property type="protein sequence ID" value="SDP36919.1"/>
    <property type="molecule type" value="Genomic_DNA"/>
</dbReference>
<feature type="domain" description="MHYT" evidence="4">
    <location>
        <begin position="28"/>
        <end position="223"/>
    </location>
</feature>
<dbReference type="CDD" id="cd01949">
    <property type="entry name" value="GGDEF"/>
    <property type="match status" value="1"/>
</dbReference>
<keyword evidence="1" id="KW-1133">Transmembrane helix</keyword>
<accession>A0A1H0S5U8</accession>
<dbReference type="Proteomes" id="UP000199317">
    <property type="component" value="Unassembled WGS sequence"/>
</dbReference>
<dbReference type="InterPro" id="IPR043128">
    <property type="entry name" value="Rev_trsase/Diguanyl_cyclase"/>
</dbReference>
<dbReference type="PROSITE" id="PS50883">
    <property type="entry name" value="EAL"/>
    <property type="match status" value="1"/>
</dbReference>
<dbReference type="InterPro" id="IPR001633">
    <property type="entry name" value="EAL_dom"/>
</dbReference>
<keyword evidence="6" id="KW-1185">Reference proteome</keyword>
<evidence type="ECO:0000313" key="6">
    <source>
        <dbReference type="Proteomes" id="UP000199317"/>
    </source>
</evidence>
<dbReference type="SMART" id="SM00267">
    <property type="entry name" value="GGDEF"/>
    <property type="match status" value="1"/>
</dbReference>
<feature type="domain" description="EAL" evidence="2">
    <location>
        <begin position="469"/>
        <end position="722"/>
    </location>
</feature>
<dbReference type="NCBIfam" id="TIGR00254">
    <property type="entry name" value="GGDEF"/>
    <property type="match status" value="1"/>
</dbReference>
<dbReference type="PANTHER" id="PTHR44757">
    <property type="entry name" value="DIGUANYLATE CYCLASE DGCP"/>
    <property type="match status" value="1"/>
</dbReference>
<dbReference type="GO" id="GO:0016020">
    <property type="term" value="C:membrane"/>
    <property type="evidence" value="ECO:0007669"/>
    <property type="project" value="UniProtKB-UniRule"/>
</dbReference>
<evidence type="ECO:0000256" key="1">
    <source>
        <dbReference type="PROSITE-ProRule" id="PRU00244"/>
    </source>
</evidence>
<dbReference type="InterPro" id="IPR052155">
    <property type="entry name" value="Biofilm_reg_signaling"/>
</dbReference>
<dbReference type="Pfam" id="PF03707">
    <property type="entry name" value="MHYT"/>
    <property type="match status" value="4"/>
</dbReference>
<dbReference type="InterPro" id="IPR005330">
    <property type="entry name" value="MHYT_dom"/>
</dbReference>
<dbReference type="Pfam" id="PF00563">
    <property type="entry name" value="EAL"/>
    <property type="match status" value="1"/>
</dbReference>
<dbReference type="InterPro" id="IPR029787">
    <property type="entry name" value="Nucleotide_cyclase"/>
</dbReference>
<gene>
    <name evidence="5" type="ORF">SAMN04489708_111122</name>
</gene>
<dbReference type="PROSITE" id="PS50887">
    <property type="entry name" value="GGDEF"/>
    <property type="match status" value="1"/>
</dbReference>
<feature type="domain" description="GGDEF" evidence="3">
    <location>
        <begin position="328"/>
        <end position="460"/>
    </location>
</feature>
<dbReference type="SMART" id="SM00052">
    <property type="entry name" value="EAL"/>
    <property type="match status" value="1"/>
</dbReference>
<dbReference type="PROSITE" id="PS50924">
    <property type="entry name" value="MHYT"/>
    <property type="match status" value="1"/>
</dbReference>
<evidence type="ECO:0000313" key="5">
    <source>
        <dbReference type="EMBL" id="SDP36919.1"/>
    </source>
</evidence>
<feature type="transmembrane region" description="Helical" evidence="1">
    <location>
        <begin position="31"/>
        <end position="51"/>
    </location>
</feature>
<dbReference type="PANTHER" id="PTHR44757:SF2">
    <property type="entry name" value="BIOFILM ARCHITECTURE MAINTENANCE PROTEIN MBAA"/>
    <property type="match status" value="1"/>
</dbReference>
<feature type="transmembrane region" description="Helical" evidence="1">
    <location>
        <begin position="195"/>
        <end position="214"/>
    </location>
</feature>
<reference evidence="6" key="1">
    <citation type="submission" date="2016-10" db="EMBL/GenBank/DDBJ databases">
        <authorList>
            <person name="Varghese N."/>
            <person name="Submissions S."/>
        </authorList>
    </citation>
    <scope>NUCLEOTIDE SEQUENCE [LARGE SCALE GENOMIC DNA]</scope>
    <source>
        <strain evidence="6">DSM 17101</strain>
    </source>
</reference>
<dbReference type="SUPFAM" id="SSF141868">
    <property type="entry name" value="EAL domain-like"/>
    <property type="match status" value="1"/>
</dbReference>
<protein>
    <submittedName>
        <fullName evidence="5">Diguanylate cyclase (GGDEF) domain-containing protein</fullName>
    </submittedName>
</protein>
<dbReference type="Pfam" id="PF00990">
    <property type="entry name" value="GGDEF"/>
    <property type="match status" value="1"/>
</dbReference>
<feature type="transmembrane region" description="Helical" evidence="1">
    <location>
        <begin position="90"/>
        <end position="117"/>
    </location>
</feature>
<evidence type="ECO:0000259" key="3">
    <source>
        <dbReference type="PROSITE" id="PS50887"/>
    </source>
</evidence>
<dbReference type="SUPFAM" id="SSF55073">
    <property type="entry name" value="Nucleotide cyclase"/>
    <property type="match status" value="1"/>
</dbReference>
<feature type="transmembrane region" description="Helical" evidence="1">
    <location>
        <begin position="63"/>
        <end position="84"/>
    </location>
</feature>
<keyword evidence="1" id="KW-0472">Membrane</keyword>
<evidence type="ECO:0000259" key="2">
    <source>
        <dbReference type="PROSITE" id="PS50883"/>
    </source>
</evidence>
<organism evidence="5 6">
    <name type="scientific">Paracidovorax cattleyae</name>
    <dbReference type="NCBI Taxonomy" id="80868"/>
    <lineage>
        <taxon>Bacteria</taxon>
        <taxon>Pseudomonadati</taxon>
        <taxon>Pseudomonadota</taxon>
        <taxon>Betaproteobacteria</taxon>
        <taxon>Burkholderiales</taxon>
        <taxon>Comamonadaceae</taxon>
        <taxon>Paracidovorax</taxon>
    </lineage>
</organism>
<proteinExistence type="predicted"/>
<feature type="transmembrane region" description="Helical" evidence="1">
    <location>
        <begin position="239"/>
        <end position="260"/>
    </location>
</feature>
<dbReference type="FunFam" id="3.20.20.450:FF:000001">
    <property type="entry name" value="Cyclic di-GMP phosphodiesterase yahA"/>
    <property type="match status" value="1"/>
</dbReference>
<name>A0A1H0S5U8_9BURK</name>
<dbReference type="InterPro" id="IPR035919">
    <property type="entry name" value="EAL_sf"/>
</dbReference>
<sequence>MGRMHAAARPTMSALSSFAVTAFMPSRYDPLVVAASFAIAVLASYVTLDLARRVHASQRHIGVVWWAAGSVVMGTGIWAMHFLGMQAFQLPIVLGFSGGLTLLSWLAAVLASALALGLASLPRFGRWQILVGAAFMGTGISGMHYIGMEAMKMSIDIVWDPVLVALSIAVAFFASATALYIFRWLIHIRQDRRRAWYQAAAALVMGIAICGMHYTGMAAASFPEGSICLSADGLGGPGLTAMVVLSSGMLLLSTLFTSVLDARMQTTARQLNASLQESNARLTEANAQLQKQAFADPLTLLPNRLLFEDRLSHALLRLDRLRRRDAGQRLGVMFVDLDGFKPINDSFGHAAGDAILRSAAERLRLQARESDTVARVGGDEFLLLLENVDGPADCLAVAHRLLNSLGQPFEVAGKTVQIACSIGIVVYPDHGERDKLVANADAAMYAAKRAGGNGYAMFESHMDSDATAQLSLQHDLRQAISRGELSLHYQPKIDARRGRINGVEALLRWRHPERGNVSPVEFIPIAERFGLIAQLGNWVIEEACRQMAAWTWDGLRMRVAINLSAYQLRESGLADRIRDALQRHGVPASHLLCEITESVAMEDTRATQRAIEELGRIGVYLSIDDFGTGYSSLHYLRSLPARQLKIDRSFVRDLEEQEDARAVVDAVVRLAHALGLRVVAEGVETEGQRDILAAMHCDELQGFYFARPMPADTLLAWAVGDKPEGAADFSPSIIDMQVLDPAASAPA</sequence>
<dbReference type="AlphaFoldDB" id="A0A1H0S5U8"/>
<dbReference type="CDD" id="cd01948">
    <property type="entry name" value="EAL"/>
    <property type="match status" value="1"/>
</dbReference>
<evidence type="ECO:0000259" key="4">
    <source>
        <dbReference type="PROSITE" id="PS50924"/>
    </source>
</evidence>
<keyword evidence="1" id="KW-0812">Transmembrane</keyword>
<dbReference type="Gene3D" id="3.30.70.270">
    <property type="match status" value="1"/>
</dbReference>
<dbReference type="InterPro" id="IPR000160">
    <property type="entry name" value="GGDEF_dom"/>
</dbReference>
<dbReference type="Gene3D" id="3.20.20.450">
    <property type="entry name" value="EAL domain"/>
    <property type="match status" value="1"/>
</dbReference>
<feature type="transmembrane region" description="Helical" evidence="1">
    <location>
        <begin position="129"/>
        <end position="147"/>
    </location>
</feature>
<feature type="transmembrane region" description="Helical" evidence="1">
    <location>
        <begin position="162"/>
        <end position="183"/>
    </location>
</feature>